<reference evidence="1 2" key="1">
    <citation type="submission" date="2019-11" db="EMBL/GenBank/DDBJ databases">
        <title>Epiphytic Pseudomonas syringae from cherry orchards.</title>
        <authorList>
            <person name="Hulin M.T."/>
        </authorList>
    </citation>
    <scope>NUCLEOTIDE SEQUENCE [LARGE SCALE GENOMIC DNA]</scope>
    <source>
        <strain evidence="1 2">PA-3-2A</strain>
    </source>
</reference>
<dbReference type="Proteomes" id="UP000814158">
    <property type="component" value="Unassembled WGS sequence"/>
</dbReference>
<accession>A0ABS9GKA1</accession>
<protein>
    <submittedName>
        <fullName evidence="1">Uncharacterized protein</fullName>
    </submittedName>
</protein>
<evidence type="ECO:0000313" key="2">
    <source>
        <dbReference type="Proteomes" id="UP000814158"/>
    </source>
</evidence>
<dbReference type="EMBL" id="WKAT01000030">
    <property type="protein sequence ID" value="MCF5546150.1"/>
    <property type="molecule type" value="Genomic_DNA"/>
</dbReference>
<dbReference type="RefSeq" id="WP_236371917.1">
    <property type="nucleotide sequence ID" value="NZ_WKAT01000030.1"/>
</dbReference>
<gene>
    <name evidence="1" type="ORF">GIV68_15535</name>
</gene>
<organism evidence="1 2">
    <name type="scientific">Pseudomonas salomonii</name>
    <dbReference type="NCBI Taxonomy" id="191391"/>
    <lineage>
        <taxon>Bacteria</taxon>
        <taxon>Pseudomonadati</taxon>
        <taxon>Pseudomonadota</taxon>
        <taxon>Gammaproteobacteria</taxon>
        <taxon>Pseudomonadales</taxon>
        <taxon>Pseudomonadaceae</taxon>
        <taxon>Pseudomonas</taxon>
    </lineage>
</organism>
<name>A0ABS9GKA1_9PSED</name>
<sequence length="58" mass="6415">MVISNDEKIAFWQKAYLAAITGLSARPNVSENDVVTRAVDTADKALDAYVKRAARFSR</sequence>
<proteinExistence type="predicted"/>
<evidence type="ECO:0000313" key="1">
    <source>
        <dbReference type="EMBL" id="MCF5546150.1"/>
    </source>
</evidence>
<comment type="caution">
    <text evidence="1">The sequence shown here is derived from an EMBL/GenBank/DDBJ whole genome shotgun (WGS) entry which is preliminary data.</text>
</comment>
<keyword evidence="2" id="KW-1185">Reference proteome</keyword>